<keyword evidence="2" id="KW-1185">Reference proteome</keyword>
<proteinExistence type="predicted"/>
<sequence length="157" mass="17891">MKILSSMKKVNGPLAVEDDVAIDHETGLLPLADNGDTFIEVLFLGCNTSPGPLEHSFFVLGALLKPLLVETFVESQLAITFSKEFFKEFMKYNSIGYLIELLRMNYFFTHFDNVEYEDLVTQMRLCLLKDELLKLQPTELSTKLAEVREMVQPHPVS</sequence>
<organism evidence="1 2">
    <name type="scientific">Asparagus officinalis</name>
    <name type="common">Garden asparagus</name>
    <dbReference type="NCBI Taxonomy" id="4686"/>
    <lineage>
        <taxon>Eukaryota</taxon>
        <taxon>Viridiplantae</taxon>
        <taxon>Streptophyta</taxon>
        <taxon>Embryophyta</taxon>
        <taxon>Tracheophyta</taxon>
        <taxon>Spermatophyta</taxon>
        <taxon>Magnoliopsida</taxon>
        <taxon>Liliopsida</taxon>
        <taxon>Asparagales</taxon>
        <taxon>Asparagaceae</taxon>
        <taxon>Asparagoideae</taxon>
        <taxon>Asparagus</taxon>
    </lineage>
</organism>
<dbReference type="EMBL" id="CM007384">
    <property type="protein sequence ID" value="ONK72565.1"/>
    <property type="molecule type" value="Genomic_DNA"/>
</dbReference>
<reference evidence="2" key="1">
    <citation type="journal article" date="2017" name="Nat. Commun.">
        <title>The asparagus genome sheds light on the origin and evolution of a young Y chromosome.</title>
        <authorList>
            <person name="Harkess A."/>
            <person name="Zhou J."/>
            <person name="Xu C."/>
            <person name="Bowers J.E."/>
            <person name="Van der Hulst R."/>
            <person name="Ayyampalayam S."/>
            <person name="Mercati F."/>
            <person name="Riccardi P."/>
            <person name="McKain M.R."/>
            <person name="Kakrana A."/>
            <person name="Tang H."/>
            <person name="Ray J."/>
            <person name="Groenendijk J."/>
            <person name="Arikit S."/>
            <person name="Mathioni S.M."/>
            <person name="Nakano M."/>
            <person name="Shan H."/>
            <person name="Telgmann-Rauber A."/>
            <person name="Kanno A."/>
            <person name="Yue Z."/>
            <person name="Chen H."/>
            <person name="Li W."/>
            <person name="Chen Y."/>
            <person name="Xu X."/>
            <person name="Zhang Y."/>
            <person name="Luo S."/>
            <person name="Chen H."/>
            <person name="Gao J."/>
            <person name="Mao Z."/>
            <person name="Pires J.C."/>
            <person name="Luo M."/>
            <person name="Kudrna D."/>
            <person name="Wing R.A."/>
            <person name="Meyers B.C."/>
            <person name="Yi K."/>
            <person name="Kong H."/>
            <person name="Lavrijsen P."/>
            <person name="Sunseri F."/>
            <person name="Falavigna A."/>
            <person name="Ye Y."/>
            <person name="Leebens-Mack J.H."/>
            <person name="Chen G."/>
        </authorList>
    </citation>
    <scope>NUCLEOTIDE SEQUENCE [LARGE SCALE GENOMIC DNA]</scope>
    <source>
        <strain evidence="2">cv. DH0086</strain>
    </source>
</reference>
<dbReference type="Gramene" id="ONK72565">
    <property type="protein sequence ID" value="ONK72565"/>
    <property type="gene ID" value="A4U43_C04F20740"/>
</dbReference>
<evidence type="ECO:0000313" key="2">
    <source>
        <dbReference type="Proteomes" id="UP000243459"/>
    </source>
</evidence>
<dbReference type="AlphaFoldDB" id="A0A5P1F2K1"/>
<accession>A0A5P1F2K1</accession>
<name>A0A5P1F2K1_ASPOF</name>
<dbReference type="Proteomes" id="UP000243459">
    <property type="component" value="Chromosome 4"/>
</dbReference>
<evidence type="ECO:0000313" key="1">
    <source>
        <dbReference type="EMBL" id="ONK72565.1"/>
    </source>
</evidence>
<protein>
    <submittedName>
        <fullName evidence="1">Uncharacterized protein</fullName>
    </submittedName>
</protein>
<gene>
    <name evidence="1" type="ORF">A4U43_C04F20740</name>
</gene>